<keyword evidence="1" id="KW-0812">Transmembrane</keyword>
<dbReference type="InParanoid" id="A0A3N4KLK4"/>
<name>A0A3N4KLK4_9PEZI</name>
<dbReference type="Proteomes" id="UP000277580">
    <property type="component" value="Unassembled WGS sequence"/>
</dbReference>
<evidence type="ECO:0000256" key="1">
    <source>
        <dbReference type="SAM" id="Phobius"/>
    </source>
</evidence>
<protein>
    <submittedName>
        <fullName evidence="2">Uncharacterized protein</fullName>
    </submittedName>
</protein>
<keyword evidence="3" id="KW-1185">Reference proteome</keyword>
<organism evidence="2 3">
    <name type="scientific">Morchella conica CCBAS932</name>
    <dbReference type="NCBI Taxonomy" id="1392247"/>
    <lineage>
        <taxon>Eukaryota</taxon>
        <taxon>Fungi</taxon>
        <taxon>Dikarya</taxon>
        <taxon>Ascomycota</taxon>
        <taxon>Pezizomycotina</taxon>
        <taxon>Pezizomycetes</taxon>
        <taxon>Pezizales</taxon>
        <taxon>Morchellaceae</taxon>
        <taxon>Morchella</taxon>
    </lineage>
</organism>
<dbReference type="EMBL" id="ML119144">
    <property type="protein sequence ID" value="RPB10288.1"/>
    <property type="molecule type" value="Genomic_DNA"/>
</dbReference>
<reference evidence="2 3" key="1">
    <citation type="journal article" date="2018" name="Nat. Ecol. Evol.">
        <title>Pezizomycetes genomes reveal the molecular basis of ectomycorrhizal truffle lifestyle.</title>
        <authorList>
            <person name="Murat C."/>
            <person name="Payen T."/>
            <person name="Noel B."/>
            <person name="Kuo A."/>
            <person name="Morin E."/>
            <person name="Chen J."/>
            <person name="Kohler A."/>
            <person name="Krizsan K."/>
            <person name="Balestrini R."/>
            <person name="Da Silva C."/>
            <person name="Montanini B."/>
            <person name="Hainaut M."/>
            <person name="Levati E."/>
            <person name="Barry K.W."/>
            <person name="Belfiori B."/>
            <person name="Cichocki N."/>
            <person name="Clum A."/>
            <person name="Dockter R.B."/>
            <person name="Fauchery L."/>
            <person name="Guy J."/>
            <person name="Iotti M."/>
            <person name="Le Tacon F."/>
            <person name="Lindquist E.A."/>
            <person name="Lipzen A."/>
            <person name="Malagnac F."/>
            <person name="Mello A."/>
            <person name="Molinier V."/>
            <person name="Miyauchi S."/>
            <person name="Poulain J."/>
            <person name="Riccioni C."/>
            <person name="Rubini A."/>
            <person name="Sitrit Y."/>
            <person name="Splivallo R."/>
            <person name="Traeger S."/>
            <person name="Wang M."/>
            <person name="Zifcakova L."/>
            <person name="Wipf D."/>
            <person name="Zambonelli A."/>
            <person name="Paolocci F."/>
            <person name="Nowrousian M."/>
            <person name="Ottonello S."/>
            <person name="Baldrian P."/>
            <person name="Spatafora J.W."/>
            <person name="Henrissat B."/>
            <person name="Nagy L.G."/>
            <person name="Aury J.M."/>
            <person name="Wincker P."/>
            <person name="Grigoriev I.V."/>
            <person name="Bonfante P."/>
            <person name="Martin F.M."/>
        </authorList>
    </citation>
    <scope>NUCLEOTIDE SEQUENCE [LARGE SCALE GENOMIC DNA]</scope>
    <source>
        <strain evidence="2 3">CCBAS932</strain>
    </source>
</reference>
<evidence type="ECO:0000313" key="3">
    <source>
        <dbReference type="Proteomes" id="UP000277580"/>
    </source>
</evidence>
<feature type="transmembrane region" description="Helical" evidence="1">
    <location>
        <begin position="19"/>
        <end position="39"/>
    </location>
</feature>
<keyword evidence="1" id="KW-0472">Membrane</keyword>
<evidence type="ECO:0000313" key="2">
    <source>
        <dbReference type="EMBL" id="RPB10288.1"/>
    </source>
</evidence>
<keyword evidence="1" id="KW-1133">Transmembrane helix</keyword>
<dbReference type="PROSITE" id="PS51257">
    <property type="entry name" value="PROKAR_LIPOPROTEIN"/>
    <property type="match status" value="1"/>
</dbReference>
<gene>
    <name evidence="2" type="ORF">P167DRAFT_270937</name>
</gene>
<proteinExistence type="predicted"/>
<dbReference type="AlphaFoldDB" id="A0A3N4KLK4"/>
<accession>A0A3N4KLK4</accession>
<sequence length="94" mass="10633">MVTRYFFCNRLGMVGAGPFVFYVVFLFSFLISCVLGPLVTSFTMNGLFFYFIGGCEYYTLDGWMARFCFVLRTAEVAVMGRMGGHIIPTSGKWT</sequence>